<name>A0A8S2ZZ60_9BILA</name>
<organism evidence="1 2">
    <name type="scientific">Rotaria magnacalcarata</name>
    <dbReference type="NCBI Taxonomy" id="392030"/>
    <lineage>
        <taxon>Eukaryota</taxon>
        <taxon>Metazoa</taxon>
        <taxon>Spiralia</taxon>
        <taxon>Gnathifera</taxon>
        <taxon>Rotifera</taxon>
        <taxon>Eurotatoria</taxon>
        <taxon>Bdelloidea</taxon>
        <taxon>Philodinida</taxon>
        <taxon>Philodinidae</taxon>
        <taxon>Rotaria</taxon>
    </lineage>
</organism>
<dbReference type="AlphaFoldDB" id="A0A8S2ZZ60"/>
<feature type="non-terminal residue" evidence="1">
    <location>
        <position position="1"/>
    </location>
</feature>
<reference evidence="1" key="1">
    <citation type="submission" date="2021-02" db="EMBL/GenBank/DDBJ databases">
        <authorList>
            <person name="Nowell W R."/>
        </authorList>
    </citation>
    <scope>NUCLEOTIDE SEQUENCE</scope>
</reference>
<sequence length="41" mass="4590">QDDVAALCNAGHQSFVDYLKLLLSYADEDNFTVWKSIGKTI</sequence>
<dbReference type="Proteomes" id="UP000681967">
    <property type="component" value="Unassembled WGS sequence"/>
</dbReference>
<accession>A0A8S2ZZ60</accession>
<dbReference type="EMBL" id="CAJOBH010112484">
    <property type="protein sequence ID" value="CAF4668698.1"/>
    <property type="molecule type" value="Genomic_DNA"/>
</dbReference>
<comment type="caution">
    <text evidence="1">The sequence shown here is derived from an EMBL/GenBank/DDBJ whole genome shotgun (WGS) entry which is preliminary data.</text>
</comment>
<protein>
    <submittedName>
        <fullName evidence="1">Uncharacterized protein</fullName>
    </submittedName>
</protein>
<gene>
    <name evidence="1" type="ORF">BYL167_LOCUS42882</name>
</gene>
<evidence type="ECO:0000313" key="2">
    <source>
        <dbReference type="Proteomes" id="UP000681967"/>
    </source>
</evidence>
<proteinExistence type="predicted"/>
<dbReference type="Gene3D" id="1.10.3480.20">
    <property type="match status" value="1"/>
</dbReference>
<evidence type="ECO:0000313" key="1">
    <source>
        <dbReference type="EMBL" id="CAF4668698.1"/>
    </source>
</evidence>